<evidence type="ECO:0000256" key="4">
    <source>
        <dbReference type="ARBA" id="ARBA00022553"/>
    </source>
</evidence>
<dbReference type="InterPro" id="IPR032675">
    <property type="entry name" value="LRR_dom_sf"/>
</dbReference>
<dbReference type="InterPro" id="IPR003591">
    <property type="entry name" value="Leu-rich_rpt_typical-subtyp"/>
</dbReference>
<evidence type="ECO:0000256" key="11">
    <source>
        <dbReference type="ARBA" id="ARBA00022777"/>
    </source>
</evidence>
<keyword evidence="16" id="KW-0325">Glycoprotein</keyword>
<evidence type="ECO:0000256" key="12">
    <source>
        <dbReference type="ARBA" id="ARBA00022840"/>
    </source>
</evidence>
<keyword evidence="13 21" id="KW-1133">Transmembrane helix</keyword>
<keyword evidence="4" id="KW-0597">Phosphoprotein</keyword>
<feature type="domain" description="Protein kinase" evidence="22">
    <location>
        <begin position="1239"/>
        <end position="1513"/>
    </location>
</feature>
<keyword evidence="9" id="KW-0677">Repeat</keyword>
<dbReference type="Pfam" id="PF13855">
    <property type="entry name" value="LRR_8"/>
    <property type="match status" value="1"/>
</dbReference>
<evidence type="ECO:0000256" key="6">
    <source>
        <dbReference type="ARBA" id="ARBA00022679"/>
    </source>
</evidence>
<dbReference type="PROSITE" id="PS00108">
    <property type="entry name" value="PROTEIN_KINASE_ST"/>
    <property type="match status" value="2"/>
</dbReference>
<comment type="catalytic activity">
    <reaction evidence="17">
        <text>L-threonyl-[protein] + ATP = O-phospho-L-threonyl-[protein] + ADP + H(+)</text>
        <dbReference type="Rhea" id="RHEA:46608"/>
        <dbReference type="Rhea" id="RHEA-COMP:11060"/>
        <dbReference type="Rhea" id="RHEA-COMP:11605"/>
        <dbReference type="ChEBI" id="CHEBI:15378"/>
        <dbReference type="ChEBI" id="CHEBI:30013"/>
        <dbReference type="ChEBI" id="CHEBI:30616"/>
        <dbReference type="ChEBI" id="CHEBI:61977"/>
        <dbReference type="ChEBI" id="CHEBI:456216"/>
        <dbReference type="EC" id="2.7.11.1"/>
    </reaction>
</comment>
<dbReference type="Proteomes" id="UP000694005">
    <property type="component" value="Chromosome A08"/>
</dbReference>
<dbReference type="PANTHER" id="PTHR48006">
    <property type="entry name" value="LEUCINE-RICH REPEAT-CONTAINING PROTEIN DDB_G0281931-RELATED"/>
    <property type="match status" value="1"/>
</dbReference>
<evidence type="ECO:0000256" key="14">
    <source>
        <dbReference type="ARBA" id="ARBA00023136"/>
    </source>
</evidence>
<name>A0A8D9HGI4_BRACM</name>
<keyword evidence="14 21" id="KW-0472">Membrane</keyword>
<dbReference type="PROSITE" id="PS00107">
    <property type="entry name" value="PROTEIN_KINASE_ATP"/>
    <property type="match status" value="2"/>
</dbReference>
<evidence type="ECO:0000256" key="3">
    <source>
        <dbReference type="ARBA" id="ARBA00022527"/>
    </source>
</evidence>
<evidence type="ECO:0000256" key="21">
    <source>
        <dbReference type="SAM" id="Phobius"/>
    </source>
</evidence>
<dbReference type="InterPro" id="IPR000719">
    <property type="entry name" value="Prot_kinase_dom"/>
</dbReference>
<dbReference type="Pfam" id="PF00560">
    <property type="entry name" value="LRR_1"/>
    <property type="match status" value="3"/>
</dbReference>
<dbReference type="InterPro" id="IPR001611">
    <property type="entry name" value="Leu-rich_rpt"/>
</dbReference>
<evidence type="ECO:0000256" key="2">
    <source>
        <dbReference type="ARBA" id="ARBA00012513"/>
    </source>
</evidence>
<dbReference type="Gene3D" id="3.30.200.20">
    <property type="entry name" value="Phosphorylase Kinase, domain 1"/>
    <property type="match status" value="2"/>
</dbReference>
<dbReference type="Gene3D" id="1.10.510.10">
    <property type="entry name" value="Transferase(Phosphotransferase) domain 1"/>
    <property type="match status" value="2"/>
</dbReference>
<keyword evidence="6" id="KW-0808">Transferase</keyword>
<keyword evidence="12 19" id="KW-0067">ATP-binding</keyword>
<feature type="transmembrane region" description="Helical" evidence="21">
    <location>
        <begin position="2122"/>
        <end position="2146"/>
    </location>
</feature>
<dbReference type="InterPro" id="IPR001245">
    <property type="entry name" value="Ser-Thr/Tyr_kinase_cat_dom"/>
</dbReference>
<evidence type="ECO:0000313" key="23">
    <source>
        <dbReference type="EMBL" id="CAG7899083.1"/>
    </source>
</evidence>
<evidence type="ECO:0000256" key="18">
    <source>
        <dbReference type="ARBA" id="ARBA00048679"/>
    </source>
</evidence>
<dbReference type="Pfam" id="PF11721">
    <property type="entry name" value="Malectin"/>
    <property type="match status" value="3"/>
</dbReference>
<keyword evidence="5" id="KW-0433">Leucine-rich repeat</keyword>
<evidence type="ECO:0000313" key="24">
    <source>
        <dbReference type="Proteomes" id="UP000694005"/>
    </source>
</evidence>
<evidence type="ECO:0000256" key="13">
    <source>
        <dbReference type="ARBA" id="ARBA00022989"/>
    </source>
</evidence>
<keyword evidence="3" id="KW-0723">Serine/threonine-protein kinase</keyword>
<comment type="subcellular location">
    <subcellularLocation>
        <location evidence="1">Membrane</location>
        <topology evidence="1">Single-pass type I membrane protein</topology>
    </subcellularLocation>
</comment>
<proteinExistence type="predicted"/>
<keyword evidence="7 21" id="KW-0812">Transmembrane</keyword>
<dbReference type="FunFam" id="3.80.10.10:FF:000433">
    <property type="entry name" value="Putative LRR receptor-like serine/threonine-protein kinase isoform A"/>
    <property type="match status" value="1"/>
</dbReference>
<dbReference type="PROSITE" id="PS50011">
    <property type="entry name" value="PROTEIN_KINASE_DOM"/>
    <property type="match status" value="2"/>
</dbReference>
<evidence type="ECO:0000256" key="8">
    <source>
        <dbReference type="ARBA" id="ARBA00022729"/>
    </source>
</evidence>
<dbReference type="InterPro" id="IPR017441">
    <property type="entry name" value="Protein_kinase_ATP_BS"/>
</dbReference>
<dbReference type="SMART" id="SM00220">
    <property type="entry name" value="S_TKc"/>
    <property type="match status" value="2"/>
</dbReference>
<dbReference type="Pfam" id="PF07714">
    <property type="entry name" value="PK_Tyr_Ser-Thr"/>
    <property type="match status" value="1"/>
</dbReference>
<feature type="binding site" evidence="19">
    <location>
        <position position="1268"/>
    </location>
    <ligand>
        <name>ATP</name>
        <dbReference type="ChEBI" id="CHEBI:30616"/>
    </ligand>
</feature>
<feature type="transmembrane region" description="Helical" evidence="21">
    <location>
        <begin position="1182"/>
        <end position="1203"/>
    </location>
</feature>
<dbReference type="GO" id="GO:0004674">
    <property type="term" value="F:protein serine/threonine kinase activity"/>
    <property type="evidence" value="ECO:0007669"/>
    <property type="project" value="UniProtKB-KW"/>
</dbReference>
<evidence type="ECO:0000256" key="10">
    <source>
        <dbReference type="ARBA" id="ARBA00022741"/>
    </source>
</evidence>
<dbReference type="CDD" id="cd14066">
    <property type="entry name" value="STKc_IRAK"/>
    <property type="match status" value="2"/>
</dbReference>
<dbReference type="EC" id="2.7.11.1" evidence="2"/>
<accession>A0A8D9HGI4</accession>
<keyword evidence="11" id="KW-0418">Kinase</keyword>
<feature type="compositionally biased region" description="Polar residues" evidence="20">
    <location>
        <begin position="2485"/>
        <end position="2503"/>
    </location>
</feature>
<sequence length="2530" mass="281565">MFADKKKKKDINIFVFSIFAIICFKSFSINAIKLPQDEVDALQQIATTLGSKYWKFDAESCTVEKVGLTETPPPLAEQVIECECSPTNETDCHVVKIALKDHSLPGTLPPQIVKLPKLREIDLAYNYLNGTIPLEWFTTNLTLISLLVNRLSGEIPKELGNLTSLTFLNLESNAFSGTIPQELGNLVNLGTLMLSSNNLTGNLPASLSKLQNMTDFRINDLQLNGTIPTYTQNWKELERLEIVASGLTGPIPSVISVLNNLKNLRISDIGGPVQPFPYLRNSTEISKLVLKNCNLAGQIPDYLSNFKNLETLDLSFNKLPGVIPSFAHAEKLRFLILTGNRLEGDVPPELLRDGITVDVSYNNLKWQSSESRSCRPNMNLNLNLFQSTSTKESSKVLPCIDDFKCPRYSSCLHVNCGGSDLTLKQNKTKILYQGDGEAEGGAAKYYLKHNSYWGFSSTGDYMDDNNFQNTRFTVFVPTSNLSDLYKSARIAPVSLTYFHACLENGKYTVNFDFAEMRFTNDETYNRLGRRVFDIYIQEKLVVKDFNIMEEAKGAQKPITKSFTVNVTNHFLAIRLSWAGKGTTRIPTRGVYGPLISAISIVSVKALGEIATTLGIKRLNLSDGDPCLLKTLKLGVVSNPDSDVENIILCDCSFDNNMTCHITELTLKSISFSGKLPPELAKLKYLHKIAFCRNYLSGSIPMEWASLPNLTFISLCANRLSGPLPRGLQNFKSLTFLGVEANQFSGPIPDELGNLTNLTVLELASNQFTGSLPSSLARLVNLDKFRISDNNFTGIIPEYIGNWSRLTRLDIQASGLKGPFPDAVARLENLTNLFISDMTGINTFPNISSQAIKDLVLRNVSMSGKIPSYIWSKPNLRSLDLSFNKLTGEVLGINIIPKFTYLTGNMLSGEIKSGVYLNSRKNIDLSYNNFSWPSSCQERSNINTYRSSSLKNTLTGLLPCAGPMTCKHYKRSLHINCGGETVTVTNSTGKITYEADNSDQVKAATNQHFKNWGISNTGDFMDDNKDDDTYIVSTSLTLPGDSPDLYKTARRSALSLVYYAFCLENGEYNLKLHFMEIQFSDKELYSRLGRRIFDVYVQGKLFLRDFNIRQEANGTLKPVVKELKDVNVTDHKLEIWLYWAGKGTTLIPKRGNYGPLISAISLCHSLEQHCGVEKTKHHINYPLIFGVTGPLVAIIFLALGFYAHRKYRQDKKKRERDLRAQGLQTVCFTWRQLQAATNNFDEANKLGEGGFGSVFKGELSDGTIIAVKKLSSKSCQGNREFVNEIGMISGLNHPNLVKLYGCCVEKDQLLLVYEYMENNSLALALSGKSNSLKLDWAARKKICVGIARGLEFLHEGAAMRMIHRDIKTPNVLLDANLNAKISDFGLARLHEEEHTHISTKVAGTIGYMAPEYALMGHLTEKADVYSFGVVAMEIVSGKSNTTQKGSDDNAPLIKWAMTLQQKGDIMEIVDPKLEGEFNSLEAERMTRVALVCTNATPSLRPLMSEAVKMLEEEMEIPRIMSGPAVYGHDLNFSKLMEMQESTSMSGYVHALEEIATTLGIKRVNLSYKDPCDLRSLMIIKQVDWNPEVNNTIACDCSFNNNMTCHITELSLVNLTLVGKVPPELANLRHLRSIDLSANYLTGTIPLEWVSMPYLTFIWLCGNRLSGNLPTWLQNFKNLKFLGVEGNQFSGTIPDELGNLTKLVKLHLASNRFTGSLPITLARLVNLERLWISDNKFSGTIPAYIGKWSRLRKLSLHASGLKGPFPGAVACLENLIDLRISDTTGINSFPILTSKVIETVILRNVGLSGPIPSYIWNLPNLTRLDLSFNKLTGEVEDIQKAPKLTHTYLTGNMLSGNVESAFLINNKPNIDLSYNNFSWSSSCQEKSNINTYRSSILKNNLTGLLPCAGPVNCKTYQRSIHINCGGEDIKIKNSFGKITYQADNSKTMAVTNHHQENWGISNTGDFTDDVSDDDTFIISTNLRLSKDSPHLYKTARRSALSLVYYAFCLDNGAYNVKLHFMEIQFSDQEVYSRIGRRIFDVYVQGKLFLRDFNIKEEANGTLKPVVKELKANVTDHLLEIRLYWAGKGTTLIPNRGNYGPLISAISLCHSLEPRCGAEKIKHHISFPLILGATGSLVTITLLAVGIYARRRRLKDNNTRKRDLRAQGLQTVCFTLRQLQAATNNFDQANKLGEGGFGCVFKGELPDGTIIAVKQLSSKSCQGNREFVNEIGMISGLNHPNLVKLYGCCVEKNHLMLVYEYMENNSLALVLSGKSSMKLDWKTRQKICVGIARGLEFLHEGSMIRMVHRDIKTPNVLLDADLNAKISDFGLARLHEEEHTHISTKVAGTMGYMAPEYVLWGQLTEKADVYSFGVVAMEIVTGKSNTKHKGTADHISLLDWALSLHQKGNILEVVDPVLEGHFNRKEAVRMINVALVCTNSSPALRPTMSEAVKMLEGVIELTQVSSDPGIYGDDWSLLKLRDIDDTHGSSSTSGVTDQTRTTTKSSVSGCDLYPLYPESMTLNSTVEYHSSSL</sequence>
<dbReference type="SUPFAM" id="SSF52058">
    <property type="entry name" value="L domain-like"/>
    <property type="match status" value="3"/>
</dbReference>
<comment type="catalytic activity">
    <reaction evidence="18">
        <text>L-seryl-[protein] + ATP = O-phospho-L-seryl-[protein] + ADP + H(+)</text>
        <dbReference type="Rhea" id="RHEA:17989"/>
        <dbReference type="Rhea" id="RHEA-COMP:9863"/>
        <dbReference type="Rhea" id="RHEA-COMP:11604"/>
        <dbReference type="ChEBI" id="CHEBI:15378"/>
        <dbReference type="ChEBI" id="CHEBI:29999"/>
        <dbReference type="ChEBI" id="CHEBI:30616"/>
        <dbReference type="ChEBI" id="CHEBI:83421"/>
        <dbReference type="ChEBI" id="CHEBI:456216"/>
        <dbReference type="EC" id="2.7.11.1"/>
    </reaction>
</comment>
<evidence type="ECO:0000256" key="17">
    <source>
        <dbReference type="ARBA" id="ARBA00047899"/>
    </source>
</evidence>
<evidence type="ECO:0000256" key="1">
    <source>
        <dbReference type="ARBA" id="ARBA00004479"/>
    </source>
</evidence>
<dbReference type="FunFam" id="1.10.510.10:FF:000044">
    <property type="entry name" value="Putative LRR receptor-like serine/threonine-protein kinase"/>
    <property type="match status" value="2"/>
</dbReference>
<evidence type="ECO:0000256" key="20">
    <source>
        <dbReference type="SAM" id="MobiDB-lite"/>
    </source>
</evidence>
<reference evidence="23 24" key="1">
    <citation type="submission" date="2021-07" db="EMBL/GenBank/DDBJ databases">
        <authorList>
            <consortium name="Genoscope - CEA"/>
            <person name="William W."/>
        </authorList>
    </citation>
    <scope>NUCLEOTIDE SEQUENCE [LARGE SCALE GENOMIC DNA]</scope>
</reference>
<dbReference type="Pfam" id="PF23598">
    <property type="entry name" value="LRR_14"/>
    <property type="match status" value="1"/>
</dbReference>
<dbReference type="Gene3D" id="2.60.120.430">
    <property type="entry name" value="Galactose-binding lectin"/>
    <property type="match status" value="3"/>
</dbReference>
<dbReference type="SMART" id="SM00365">
    <property type="entry name" value="LRR_SD22"/>
    <property type="match status" value="4"/>
</dbReference>
<dbReference type="GO" id="GO:0016020">
    <property type="term" value="C:membrane"/>
    <property type="evidence" value="ECO:0007669"/>
    <property type="project" value="UniProtKB-SubCell"/>
</dbReference>
<evidence type="ECO:0000259" key="22">
    <source>
        <dbReference type="PROSITE" id="PS50011"/>
    </source>
</evidence>
<evidence type="ECO:0000256" key="19">
    <source>
        <dbReference type="PROSITE-ProRule" id="PRU10141"/>
    </source>
</evidence>
<dbReference type="InterPro" id="IPR051824">
    <property type="entry name" value="LRR_Rcpt-Like_S/T_Kinase"/>
</dbReference>
<dbReference type="FunFam" id="3.80.10.10:FF:000452">
    <property type="entry name" value="Probable LRR receptor-like serine/threonine-protein kinase RFK1"/>
    <property type="match status" value="1"/>
</dbReference>
<dbReference type="InterPro" id="IPR008271">
    <property type="entry name" value="Ser/Thr_kinase_AS"/>
</dbReference>
<keyword evidence="10 19" id="KW-0547">Nucleotide-binding</keyword>
<evidence type="ECO:0000256" key="16">
    <source>
        <dbReference type="ARBA" id="ARBA00023180"/>
    </source>
</evidence>
<dbReference type="FunFam" id="2.60.120.430:FF:000004">
    <property type="entry name" value="Putative leucine-rich repeat receptor-like serine/threonine-protein kinase"/>
    <property type="match status" value="3"/>
</dbReference>
<evidence type="ECO:0000256" key="5">
    <source>
        <dbReference type="ARBA" id="ARBA00022614"/>
    </source>
</evidence>
<dbReference type="InterPro" id="IPR055414">
    <property type="entry name" value="LRR_R13L4/SHOC2-like"/>
</dbReference>
<organism evidence="23 24">
    <name type="scientific">Brassica campestris</name>
    <name type="common">Field mustard</name>
    <dbReference type="NCBI Taxonomy" id="3711"/>
    <lineage>
        <taxon>Eukaryota</taxon>
        <taxon>Viridiplantae</taxon>
        <taxon>Streptophyta</taxon>
        <taxon>Embryophyta</taxon>
        <taxon>Tracheophyta</taxon>
        <taxon>Spermatophyta</taxon>
        <taxon>Magnoliopsida</taxon>
        <taxon>eudicotyledons</taxon>
        <taxon>Gunneridae</taxon>
        <taxon>Pentapetalae</taxon>
        <taxon>rosids</taxon>
        <taxon>malvids</taxon>
        <taxon>Brassicales</taxon>
        <taxon>Brassicaceae</taxon>
        <taxon>Brassiceae</taxon>
        <taxon>Brassica</taxon>
    </lineage>
</organism>
<feature type="domain" description="Protein kinase" evidence="22">
    <location>
        <begin position="2183"/>
        <end position="2456"/>
    </location>
</feature>
<dbReference type="GO" id="GO:0005524">
    <property type="term" value="F:ATP binding"/>
    <property type="evidence" value="ECO:0007669"/>
    <property type="project" value="UniProtKB-UniRule"/>
</dbReference>
<dbReference type="FunFam" id="3.80.10.10:FF:000095">
    <property type="entry name" value="LRR receptor-like serine/threonine-protein kinase GSO1"/>
    <property type="match status" value="2"/>
</dbReference>
<dbReference type="Gene3D" id="3.80.10.10">
    <property type="entry name" value="Ribonuclease Inhibitor"/>
    <property type="match status" value="6"/>
</dbReference>
<dbReference type="Gramene" id="A08p27490.2_BraZ1">
    <property type="protein sequence ID" value="A08p27490.2_BraZ1.CDS"/>
    <property type="gene ID" value="A08g27490.2_BraZ1"/>
</dbReference>
<dbReference type="Pfam" id="PF00069">
    <property type="entry name" value="Pkinase"/>
    <property type="match status" value="1"/>
</dbReference>
<evidence type="ECO:0000256" key="7">
    <source>
        <dbReference type="ARBA" id="ARBA00022692"/>
    </source>
</evidence>
<dbReference type="SMART" id="SM00369">
    <property type="entry name" value="LRR_TYP"/>
    <property type="match status" value="10"/>
</dbReference>
<dbReference type="InterPro" id="IPR011009">
    <property type="entry name" value="Kinase-like_dom_sf"/>
</dbReference>
<feature type="region of interest" description="Disordered" evidence="20">
    <location>
        <begin position="2483"/>
        <end position="2503"/>
    </location>
</feature>
<dbReference type="PANTHER" id="PTHR48006:SF66">
    <property type="entry name" value="PROTEIN KINASE DOMAIN-CONTAINING PROTEIN"/>
    <property type="match status" value="1"/>
</dbReference>
<dbReference type="InterPro" id="IPR021720">
    <property type="entry name" value="Malectin_dom"/>
</dbReference>
<evidence type="ECO:0000256" key="9">
    <source>
        <dbReference type="ARBA" id="ARBA00022737"/>
    </source>
</evidence>
<dbReference type="FunFam" id="3.30.200.20:FF:000217">
    <property type="entry name" value="probable LRR receptor-like serine/threonine-protein kinase At1g53430"/>
    <property type="match status" value="2"/>
</dbReference>
<protein>
    <recommendedName>
        <fullName evidence="2">non-specific serine/threonine protein kinase</fullName>
        <ecNumber evidence="2">2.7.11.1</ecNumber>
    </recommendedName>
</protein>
<gene>
    <name evidence="23" type="ORF">BRAPAZ1V2_A08P27490.2</name>
</gene>
<keyword evidence="8" id="KW-0732">Signal</keyword>
<dbReference type="EMBL" id="LS974624">
    <property type="protein sequence ID" value="CAG7899083.1"/>
    <property type="molecule type" value="Genomic_DNA"/>
</dbReference>
<dbReference type="SUPFAM" id="SSF56112">
    <property type="entry name" value="Protein kinase-like (PK-like)"/>
    <property type="match status" value="2"/>
</dbReference>
<keyword evidence="15" id="KW-0675">Receptor</keyword>
<feature type="binding site" evidence="19">
    <location>
        <position position="2211"/>
    </location>
    <ligand>
        <name>ATP</name>
        <dbReference type="ChEBI" id="CHEBI:30616"/>
    </ligand>
</feature>
<evidence type="ECO:0000256" key="15">
    <source>
        <dbReference type="ARBA" id="ARBA00023170"/>
    </source>
</evidence>